<name>A0A067E8C6_CITSI</name>
<organism evidence="1 2">
    <name type="scientific">Citrus sinensis</name>
    <name type="common">Sweet orange</name>
    <name type="synonym">Citrus aurantium var. sinensis</name>
    <dbReference type="NCBI Taxonomy" id="2711"/>
    <lineage>
        <taxon>Eukaryota</taxon>
        <taxon>Viridiplantae</taxon>
        <taxon>Streptophyta</taxon>
        <taxon>Embryophyta</taxon>
        <taxon>Tracheophyta</taxon>
        <taxon>Spermatophyta</taxon>
        <taxon>Magnoliopsida</taxon>
        <taxon>eudicotyledons</taxon>
        <taxon>Gunneridae</taxon>
        <taxon>Pentapetalae</taxon>
        <taxon>rosids</taxon>
        <taxon>malvids</taxon>
        <taxon>Sapindales</taxon>
        <taxon>Rutaceae</taxon>
        <taxon>Aurantioideae</taxon>
        <taxon>Citrus</taxon>
    </lineage>
</organism>
<evidence type="ECO:0000313" key="1">
    <source>
        <dbReference type="EMBL" id="KDO47487.1"/>
    </source>
</evidence>
<accession>A0A067E8C6</accession>
<dbReference type="EMBL" id="KK785175">
    <property type="protein sequence ID" value="KDO47487.1"/>
    <property type="molecule type" value="Genomic_DNA"/>
</dbReference>
<dbReference type="Proteomes" id="UP000027120">
    <property type="component" value="Unassembled WGS sequence"/>
</dbReference>
<dbReference type="EMBL" id="KK785175">
    <property type="protein sequence ID" value="KDO47486.1"/>
    <property type="molecule type" value="Genomic_DNA"/>
</dbReference>
<gene>
    <name evidence="1" type="ORF">CISIN_1g0282851mg</name>
</gene>
<keyword evidence="2" id="KW-1185">Reference proteome</keyword>
<sequence>AAITGEADGVA</sequence>
<protein>
    <submittedName>
        <fullName evidence="1">Uncharacterized protein</fullName>
    </submittedName>
</protein>
<feature type="non-terminal residue" evidence="1">
    <location>
        <position position="1"/>
    </location>
</feature>
<proteinExistence type="predicted"/>
<reference evidence="1 2" key="1">
    <citation type="submission" date="2014-04" db="EMBL/GenBank/DDBJ databases">
        <authorList>
            <consortium name="International Citrus Genome Consortium"/>
            <person name="Gmitter F."/>
            <person name="Chen C."/>
            <person name="Farmerie W."/>
            <person name="Harkins T."/>
            <person name="Desany B."/>
            <person name="Mohiuddin M."/>
            <person name="Kodira C."/>
            <person name="Borodovsky M."/>
            <person name="Lomsadze A."/>
            <person name="Burns P."/>
            <person name="Jenkins J."/>
            <person name="Prochnik S."/>
            <person name="Shu S."/>
            <person name="Chapman J."/>
            <person name="Pitluck S."/>
            <person name="Schmutz J."/>
            <person name="Rokhsar D."/>
        </authorList>
    </citation>
    <scope>NUCLEOTIDE SEQUENCE</scope>
</reference>
<evidence type="ECO:0000313" key="2">
    <source>
        <dbReference type="Proteomes" id="UP000027120"/>
    </source>
</evidence>